<evidence type="ECO:0000256" key="9">
    <source>
        <dbReference type="ARBA" id="ARBA00031636"/>
    </source>
</evidence>
<dbReference type="AlphaFoldDB" id="A0A1I4VSW5"/>
<keyword evidence="8 10" id="KW-0472">Membrane</keyword>
<dbReference type="GO" id="GO:0015297">
    <property type="term" value="F:antiporter activity"/>
    <property type="evidence" value="ECO:0007669"/>
    <property type="project" value="UniProtKB-KW"/>
</dbReference>
<evidence type="ECO:0000256" key="7">
    <source>
        <dbReference type="ARBA" id="ARBA00023065"/>
    </source>
</evidence>
<keyword evidence="7" id="KW-0406">Ion transport</keyword>
<dbReference type="GO" id="GO:0042910">
    <property type="term" value="F:xenobiotic transmembrane transporter activity"/>
    <property type="evidence" value="ECO:0007669"/>
    <property type="project" value="InterPro"/>
</dbReference>
<dbReference type="NCBIfam" id="TIGR00797">
    <property type="entry name" value="matE"/>
    <property type="match status" value="1"/>
</dbReference>
<dbReference type="Proteomes" id="UP000198575">
    <property type="component" value="Unassembled WGS sequence"/>
</dbReference>
<evidence type="ECO:0000256" key="1">
    <source>
        <dbReference type="ARBA" id="ARBA00004429"/>
    </source>
</evidence>
<dbReference type="PANTHER" id="PTHR43298:SF2">
    <property type="entry name" value="FMN_FAD EXPORTER YEEO-RELATED"/>
    <property type="match status" value="1"/>
</dbReference>
<accession>A0A1I4VSW5</accession>
<evidence type="ECO:0000256" key="10">
    <source>
        <dbReference type="SAM" id="Phobius"/>
    </source>
</evidence>
<feature type="transmembrane region" description="Helical" evidence="10">
    <location>
        <begin position="45"/>
        <end position="74"/>
    </location>
</feature>
<feature type="transmembrane region" description="Helical" evidence="10">
    <location>
        <begin position="190"/>
        <end position="215"/>
    </location>
</feature>
<dbReference type="STRING" id="578942.SAMN05216289_10323"/>
<organism evidence="11 12">
    <name type="scientific">Dokdonella immobilis</name>
    <dbReference type="NCBI Taxonomy" id="578942"/>
    <lineage>
        <taxon>Bacteria</taxon>
        <taxon>Pseudomonadati</taxon>
        <taxon>Pseudomonadota</taxon>
        <taxon>Gammaproteobacteria</taxon>
        <taxon>Lysobacterales</taxon>
        <taxon>Rhodanobacteraceae</taxon>
        <taxon>Dokdonella</taxon>
    </lineage>
</organism>
<dbReference type="GO" id="GO:0005886">
    <property type="term" value="C:plasma membrane"/>
    <property type="evidence" value="ECO:0007669"/>
    <property type="project" value="UniProtKB-SubCell"/>
</dbReference>
<evidence type="ECO:0000256" key="8">
    <source>
        <dbReference type="ARBA" id="ARBA00023136"/>
    </source>
</evidence>
<keyword evidence="3" id="KW-0050">Antiport</keyword>
<evidence type="ECO:0000256" key="3">
    <source>
        <dbReference type="ARBA" id="ARBA00022449"/>
    </source>
</evidence>
<proteinExistence type="predicted"/>
<dbReference type="Pfam" id="PF01554">
    <property type="entry name" value="MatE"/>
    <property type="match status" value="2"/>
</dbReference>
<feature type="transmembrane region" description="Helical" evidence="10">
    <location>
        <begin position="239"/>
        <end position="263"/>
    </location>
</feature>
<feature type="transmembrane region" description="Helical" evidence="10">
    <location>
        <begin position="416"/>
        <end position="435"/>
    </location>
</feature>
<dbReference type="CDD" id="cd13141">
    <property type="entry name" value="MATE_like_13"/>
    <property type="match status" value="1"/>
</dbReference>
<feature type="transmembrane region" description="Helical" evidence="10">
    <location>
        <begin position="357"/>
        <end position="378"/>
    </location>
</feature>
<dbReference type="PIRSF" id="PIRSF006603">
    <property type="entry name" value="DinF"/>
    <property type="match status" value="1"/>
</dbReference>
<dbReference type="EMBL" id="FOVF01000003">
    <property type="protein sequence ID" value="SFN04384.1"/>
    <property type="molecule type" value="Genomic_DNA"/>
</dbReference>
<evidence type="ECO:0000256" key="6">
    <source>
        <dbReference type="ARBA" id="ARBA00022989"/>
    </source>
</evidence>
<evidence type="ECO:0000256" key="2">
    <source>
        <dbReference type="ARBA" id="ARBA00022448"/>
    </source>
</evidence>
<keyword evidence="12" id="KW-1185">Reference proteome</keyword>
<keyword evidence="4" id="KW-1003">Cell membrane</keyword>
<evidence type="ECO:0000256" key="4">
    <source>
        <dbReference type="ARBA" id="ARBA00022475"/>
    </source>
</evidence>
<feature type="transmembrane region" description="Helical" evidence="10">
    <location>
        <begin position="317"/>
        <end position="337"/>
    </location>
</feature>
<feature type="transmembrane region" description="Helical" evidence="10">
    <location>
        <begin position="283"/>
        <end position="305"/>
    </location>
</feature>
<dbReference type="InterPro" id="IPR050222">
    <property type="entry name" value="MATE_MdtK"/>
</dbReference>
<keyword evidence="2" id="KW-0813">Transport</keyword>
<dbReference type="InterPro" id="IPR048279">
    <property type="entry name" value="MdtK-like"/>
</dbReference>
<feature type="transmembrane region" description="Helical" evidence="10">
    <location>
        <begin position="12"/>
        <end position="33"/>
    </location>
</feature>
<feature type="transmembrane region" description="Helical" evidence="10">
    <location>
        <begin position="132"/>
        <end position="153"/>
    </location>
</feature>
<gene>
    <name evidence="11" type="ORF">SAMN05216289_10323</name>
</gene>
<evidence type="ECO:0000256" key="5">
    <source>
        <dbReference type="ARBA" id="ARBA00022692"/>
    </source>
</evidence>
<evidence type="ECO:0000313" key="11">
    <source>
        <dbReference type="EMBL" id="SFN04384.1"/>
    </source>
</evidence>
<keyword evidence="6 10" id="KW-1133">Transmembrane helix</keyword>
<name>A0A1I4VSW5_9GAMM</name>
<dbReference type="RefSeq" id="WP_175497880.1">
    <property type="nucleotide sequence ID" value="NZ_FOVF01000003.1"/>
</dbReference>
<feature type="transmembrane region" description="Helical" evidence="10">
    <location>
        <begin position="94"/>
        <end position="112"/>
    </location>
</feature>
<keyword evidence="5 10" id="KW-0812">Transmembrane</keyword>
<dbReference type="InterPro" id="IPR002528">
    <property type="entry name" value="MATE_fam"/>
</dbReference>
<protein>
    <recommendedName>
        <fullName evidence="9">Multidrug-efflux transporter</fullName>
    </recommendedName>
</protein>
<reference evidence="11 12" key="1">
    <citation type="submission" date="2016-10" db="EMBL/GenBank/DDBJ databases">
        <authorList>
            <person name="de Groot N.N."/>
        </authorList>
    </citation>
    <scope>NUCLEOTIDE SEQUENCE [LARGE SCALE GENOMIC DNA]</scope>
    <source>
        <strain evidence="11 12">CGMCC 1.7659</strain>
    </source>
</reference>
<dbReference type="GO" id="GO:0006811">
    <property type="term" value="P:monoatomic ion transport"/>
    <property type="evidence" value="ECO:0007669"/>
    <property type="project" value="UniProtKB-KW"/>
</dbReference>
<dbReference type="PANTHER" id="PTHR43298">
    <property type="entry name" value="MULTIDRUG RESISTANCE PROTEIN NORM-RELATED"/>
    <property type="match status" value="1"/>
</dbReference>
<comment type="subcellular location">
    <subcellularLocation>
        <location evidence="1">Cell inner membrane</location>
        <topology evidence="1">Multi-pass membrane protein</topology>
    </subcellularLocation>
</comment>
<feature type="transmembrane region" description="Helical" evidence="10">
    <location>
        <begin position="385"/>
        <end position="404"/>
    </location>
</feature>
<feature type="transmembrane region" description="Helical" evidence="10">
    <location>
        <begin position="165"/>
        <end position="184"/>
    </location>
</feature>
<evidence type="ECO:0000313" key="12">
    <source>
        <dbReference type="Proteomes" id="UP000198575"/>
    </source>
</evidence>
<sequence length="447" mass="48013">MKDLTEGPIAGHIVQMAVPMAVGMLIQTLYFLVDLYFVAQLGDSAIAGVSVGGTVMYIVLGLTQMLGVGTVALISHAVGRKDVDDANLVFNQSLVLSALCAALTLALGYGLGDSYLRSIGADAETTAAGLTYLHFYLPGLALQFALVAMGSALRGTGIVKPTMIVQVLTLLLNIVLAPILIAGWGTGHALGVAGAGLASSISIAIGVVMMAVYFLRMEKYVAFHGELWRPRLHTWKRMLGIGFPAGGEFALMFVFMAVIYTVIRDFGAAAQAGFGVGGRVMQSIFLPAMAIAFSTPAVAGQNFGARKPERVRETFRTAVLMSCVVMLALTLLCQWNPAWLVSRFTSERDVIDTGAQFLRIILLNFVAQGIIFTCSGMFQALGNTWPALLSTTTRLLIFAVPALWLSHQDGFRIEHVWYLSVATVTLQAALSWLLLRGQMRRRLATIT</sequence>